<name>A0ACC4BAT3_POPAL</name>
<organism evidence="1 2">
    <name type="scientific">Populus alba</name>
    <name type="common">White poplar</name>
    <dbReference type="NCBI Taxonomy" id="43335"/>
    <lineage>
        <taxon>Eukaryota</taxon>
        <taxon>Viridiplantae</taxon>
        <taxon>Streptophyta</taxon>
        <taxon>Embryophyta</taxon>
        <taxon>Tracheophyta</taxon>
        <taxon>Spermatophyta</taxon>
        <taxon>Magnoliopsida</taxon>
        <taxon>eudicotyledons</taxon>
        <taxon>Gunneridae</taxon>
        <taxon>Pentapetalae</taxon>
        <taxon>rosids</taxon>
        <taxon>fabids</taxon>
        <taxon>Malpighiales</taxon>
        <taxon>Salicaceae</taxon>
        <taxon>Saliceae</taxon>
        <taxon>Populus</taxon>
    </lineage>
</organism>
<evidence type="ECO:0000313" key="1">
    <source>
        <dbReference type="EMBL" id="KAL3575470.1"/>
    </source>
</evidence>
<dbReference type="EMBL" id="RCHU02000012">
    <property type="protein sequence ID" value="KAL3575470.1"/>
    <property type="molecule type" value="Genomic_DNA"/>
</dbReference>
<evidence type="ECO:0000313" key="2">
    <source>
        <dbReference type="Proteomes" id="UP000309997"/>
    </source>
</evidence>
<sequence length="160" mass="18608">MHNDMSPIQKSWERNNKTKILTPKTYCSSLKDKLSTQNRQHEDQHSLAAALASIVGFCIRMENISSPALSNVKHLKLDTINKNSHNFRTPLESKAIVNGIFWVCDPVSLLLTSRWGSNYELIELLRRKLRRSDSLIAYWWPELRRHSNQAPRAVYRDRGH</sequence>
<protein>
    <submittedName>
        <fullName evidence="1">Uncharacterized protein</fullName>
    </submittedName>
</protein>
<keyword evidence="2" id="KW-1185">Reference proteome</keyword>
<comment type="caution">
    <text evidence="1">The sequence shown here is derived from an EMBL/GenBank/DDBJ whole genome shotgun (WGS) entry which is preliminary data.</text>
</comment>
<gene>
    <name evidence="1" type="ORF">D5086_023571</name>
</gene>
<accession>A0ACC4BAT3</accession>
<reference evidence="1 2" key="1">
    <citation type="journal article" date="2024" name="Plant Biotechnol. J.">
        <title>Genome and CRISPR/Cas9 system of a widespread forest tree (Populus alba) in the world.</title>
        <authorList>
            <person name="Liu Y.J."/>
            <person name="Jiang P.F."/>
            <person name="Han X.M."/>
            <person name="Li X.Y."/>
            <person name="Wang H.M."/>
            <person name="Wang Y.J."/>
            <person name="Wang X.X."/>
            <person name="Zeng Q.Y."/>
        </authorList>
    </citation>
    <scope>NUCLEOTIDE SEQUENCE [LARGE SCALE GENOMIC DNA]</scope>
    <source>
        <strain evidence="2">cv. PAL-ZL1</strain>
    </source>
</reference>
<proteinExistence type="predicted"/>
<dbReference type="Proteomes" id="UP000309997">
    <property type="component" value="Unassembled WGS sequence"/>
</dbReference>